<evidence type="ECO:0000313" key="7">
    <source>
        <dbReference type="Proteomes" id="UP001295684"/>
    </source>
</evidence>
<name>A0AAD1XYY4_EUPCR</name>
<evidence type="ECO:0000256" key="3">
    <source>
        <dbReference type="ARBA" id="ARBA00022694"/>
    </source>
</evidence>
<proteinExistence type="inferred from homology"/>
<comment type="caution">
    <text evidence="6">The sequence shown here is derived from an EMBL/GenBank/DDBJ whole genome shotgun (WGS) entry which is preliminary data.</text>
</comment>
<dbReference type="GO" id="GO:0002949">
    <property type="term" value="P:tRNA threonylcarbamoyladenosine modification"/>
    <property type="evidence" value="ECO:0007669"/>
    <property type="project" value="TreeGrafter"/>
</dbReference>
<dbReference type="GO" id="GO:0005829">
    <property type="term" value="C:cytosol"/>
    <property type="evidence" value="ECO:0007669"/>
    <property type="project" value="TreeGrafter"/>
</dbReference>
<dbReference type="EMBL" id="CAMPGE010023445">
    <property type="protein sequence ID" value="CAI2381384.1"/>
    <property type="molecule type" value="Genomic_DNA"/>
</dbReference>
<sequence>MEEVRLSSTQFEGYHLAMSLYKVTDEANAVKVQEQLQKAVAEHKDSFCIINPEFVVTVLQVSLGVHKALHHLKHNKMRTESLNTEILYNLHPAHTITKCLDTMGLKSIKKGFLAVIISKEGQDAPLIPDLEHVERQDINDLSDYTDVVKMKELYDIPDEVMEFERGFSSEVYSTLALKNN</sequence>
<comment type="similarity">
    <text evidence="2 5">Belongs to the CGI121/TPRKB family.</text>
</comment>
<dbReference type="GO" id="GO:0005634">
    <property type="term" value="C:nucleus"/>
    <property type="evidence" value="ECO:0007669"/>
    <property type="project" value="UniProtKB-SubCell"/>
</dbReference>
<protein>
    <recommendedName>
        <fullName evidence="8">EKC/KEOPS complex subunit CGI121</fullName>
    </recommendedName>
</protein>
<dbReference type="InterPro" id="IPR036504">
    <property type="entry name" value="CGI121/TPRKB_sf"/>
</dbReference>
<accession>A0AAD1XYY4</accession>
<dbReference type="PANTHER" id="PTHR15840">
    <property type="entry name" value="CGI-121 FAMILY MEMBER"/>
    <property type="match status" value="1"/>
</dbReference>
<dbReference type="SUPFAM" id="SSF143870">
    <property type="entry name" value="PF0523-like"/>
    <property type="match status" value="1"/>
</dbReference>
<gene>
    <name evidence="6" type="ORF">ECRASSUSDP1_LOCUS22839</name>
</gene>
<dbReference type="InterPro" id="IPR013926">
    <property type="entry name" value="CGI121/TPRKB"/>
</dbReference>
<dbReference type="Pfam" id="PF08617">
    <property type="entry name" value="CGI-121"/>
    <property type="match status" value="1"/>
</dbReference>
<comment type="subcellular location">
    <subcellularLocation>
        <location evidence="1">Nucleus</location>
    </subcellularLocation>
</comment>
<dbReference type="GO" id="GO:0000408">
    <property type="term" value="C:EKC/KEOPS complex"/>
    <property type="evidence" value="ECO:0007669"/>
    <property type="project" value="TreeGrafter"/>
</dbReference>
<organism evidence="6 7">
    <name type="scientific">Euplotes crassus</name>
    <dbReference type="NCBI Taxonomy" id="5936"/>
    <lineage>
        <taxon>Eukaryota</taxon>
        <taxon>Sar</taxon>
        <taxon>Alveolata</taxon>
        <taxon>Ciliophora</taxon>
        <taxon>Intramacronucleata</taxon>
        <taxon>Spirotrichea</taxon>
        <taxon>Hypotrichia</taxon>
        <taxon>Euplotida</taxon>
        <taxon>Euplotidae</taxon>
        <taxon>Moneuplotes</taxon>
    </lineage>
</organism>
<evidence type="ECO:0000256" key="1">
    <source>
        <dbReference type="ARBA" id="ARBA00004123"/>
    </source>
</evidence>
<dbReference type="PANTHER" id="PTHR15840:SF10">
    <property type="entry name" value="EKC_KEOPS COMPLEX SUBUNIT TPRKB"/>
    <property type="match status" value="1"/>
</dbReference>
<evidence type="ECO:0000256" key="5">
    <source>
        <dbReference type="RuleBase" id="RU004398"/>
    </source>
</evidence>
<keyword evidence="3" id="KW-0819">tRNA processing</keyword>
<evidence type="ECO:0000256" key="4">
    <source>
        <dbReference type="ARBA" id="ARBA00023242"/>
    </source>
</evidence>
<dbReference type="AlphaFoldDB" id="A0AAD1XYY4"/>
<dbReference type="Gene3D" id="3.30.2380.10">
    <property type="entry name" value="CGI121/TPRKB"/>
    <property type="match status" value="1"/>
</dbReference>
<evidence type="ECO:0000313" key="6">
    <source>
        <dbReference type="EMBL" id="CAI2381384.1"/>
    </source>
</evidence>
<evidence type="ECO:0000256" key="2">
    <source>
        <dbReference type="ARBA" id="ARBA00005546"/>
    </source>
</evidence>
<dbReference type="Proteomes" id="UP001295684">
    <property type="component" value="Unassembled WGS sequence"/>
</dbReference>
<evidence type="ECO:0008006" key="8">
    <source>
        <dbReference type="Google" id="ProtNLM"/>
    </source>
</evidence>
<keyword evidence="4 5" id="KW-0539">Nucleus</keyword>
<keyword evidence="7" id="KW-1185">Reference proteome</keyword>
<reference evidence="6" key="1">
    <citation type="submission" date="2023-07" db="EMBL/GenBank/DDBJ databases">
        <authorList>
            <consortium name="AG Swart"/>
            <person name="Singh M."/>
            <person name="Singh A."/>
            <person name="Seah K."/>
            <person name="Emmerich C."/>
        </authorList>
    </citation>
    <scope>NUCLEOTIDE SEQUENCE</scope>
    <source>
        <strain evidence="6">DP1</strain>
    </source>
</reference>